<dbReference type="AlphaFoldDB" id="X0UQT6"/>
<dbReference type="Pfam" id="PF01558">
    <property type="entry name" value="POR"/>
    <property type="match status" value="1"/>
</dbReference>
<reference evidence="3" key="1">
    <citation type="journal article" date="2014" name="Front. Microbiol.">
        <title>High frequency of phylogenetically diverse reductive dehalogenase-homologous genes in deep subseafloor sedimentary metagenomes.</title>
        <authorList>
            <person name="Kawai M."/>
            <person name="Futagami T."/>
            <person name="Toyoda A."/>
            <person name="Takaki Y."/>
            <person name="Nishi S."/>
            <person name="Hori S."/>
            <person name="Arai W."/>
            <person name="Tsubouchi T."/>
            <person name="Morono Y."/>
            <person name="Uchiyama I."/>
            <person name="Ito T."/>
            <person name="Fujiyama A."/>
            <person name="Inagaki F."/>
            <person name="Takami H."/>
        </authorList>
    </citation>
    <scope>NUCLEOTIDE SEQUENCE</scope>
    <source>
        <strain evidence="3">Expedition CK06-06</strain>
    </source>
</reference>
<dbReference type="PANTHER" id="PTHR42730:SF1">
    <property type="entry name" value="2-OXOGLUTARATE SYNTHASE SUBUNIT KORC"/>
    <property type="match status" value="1"/>
</dbReference>
<evidence type="ECO:0000256" key="1">
    <source>
        <dbReference type="ARBA" id="ARBA00023002"/>
    </source>
</evidence>
<dbReference type="InterPro" id="IPR002869">
    <property type="entry name" value="Pyrv_flavodox_OxRed_cen"/>
</dbReference>
<organism evidence="3">
    <name type="scientific">marine sediment metagenome</name>
    <dbReference type="NCBI Taxonomy" id="412755"/>
    <lineage>
        <taxon>unclassified sequences</taxon>
        <taxon>metagenomes</taxon>
        <taxon>ecological metagenomes</taxon>
    </lineage>
</organism>
<dbReference type="Gene3D" id="3.40.920.10">
    <property type="entry name" value="Pyruvate-ferredoxin oxidoreductase, PFOR, domain III"/>
    <property type="match status" value="1"/>
</dbReference>
<dbReference type="PANTHER" id="PTHR42730">
    <property type="entry name" value="2-OXOGLUTARATE SYNTHASE SUBUNIT KORC"/>
    <property type="match status" value="1"/>
</dbReference>
<dbReference type="InterPro" id="IPR019752">
    <property type="entry name" value="Pyrv/ketoisovalerate_OxRed_cat"/>
</dbReference>
<feature type="domain" description="Pyruvate/ketoisovalerate oxidoreductase catalytic" evidence="2">
    <location>
        <begin position="16"/>
        <end position="107"/>
    </location>
</feature>
<keyword evidence="1" id="KW-0560">Oxidoreductase</keyword>
<sequence>MTTNEFCEEVIIAGFGGQGIILAGRLLAQTAMKRGLEVTYMPSYGAEVRGGTANCMVVIADSPIASPLVSRPDCLIAMNKASLNKFAPRLKAGGLLVFNSSLIDEEPRL</sequence>
<protein>
    <recommendedName>
        <fullName evidence="2">Pyruvate/ketoisovalerate oxidoreductase catalytic domain-containing protein</fullName>
    </recommendedName>
</protein>
<proteinExistence type="predicted"/>
<gene>
    <name evidence="3" type="ORF">S01H1_20927</name>
</gene>
<feature type="non-terminal residue" evidence="3">
    <location>
        <position position="109"/>
    </location>
</feature>
<dbReference type="EMBL" id="BARS01011521">
    <property type="protein sequence ID" value="GAF90860.1"/>
    <property type="molecule type" value="Genomic_DNA"/>
</dbReference>
<evidence type="ECO:0000313" key="3">
    <source>
        <dbReference type="EMBL" id="GAF90860.1"/>
    </source>
</evidence>
<dbReference type="InterPro" id="IPR052554">
    <property type="entry name" value="2-oxoglutarate_synth_KorC"/>
</dbReference>
<dbReference type="GO" id="GO:0016903">
    <property type="term" value="F:oxidoreductase activity, acting on the aldehyde or oxo group of donors"/>
    <property type="evidence" value="ECO:0007669"/>
    <property type="project" value="InterPro"/>
</dbReference>
<comment type="caution">
    <text evidence="3">The sequence shown here is derived from an EMBL/GenBank/DDBJ whole genome shotgun (WGS) entry which is preliminary data.</text>
</comment>
<accession>X0UQT6</accession>
<evidence type="ECO:0000259" key="2">
    <source>
        <dbReference type="Pfam" id="PF01558"/>
    </source>
</evidence>
<name>X0UQT6_9ZZZZ</name>
<dbReference type="SUPFAM" id="SSF53323">
    <property type="entry name" value="Pyruvate-ferredoxin oxidoreductase, PFOR, domain III"/>
    <property type="match status" value="1"/>
</dbReference>